<dbReference type="EMBL" id="CALLCH030000017">
    <property type="protein sequence ID" value="CAI4217988.1"/>
    <property type="molecule type" value="Genomic_DNA"/>
</dbReference>
<dbReference type="AlphaFoldDB" id="A0A9P1H9I6"/>
<name>A0A9P1H9I6_9PEZI</name>
<protein>
    <submittedName>
        <fullName evidence="1">Uncharacterized protein</fullName>
    </submittedName>
</protein>
<accession>A0A9P1H9I6</accession>
<reference evidence="1" key="1">
    <citation type="submission" date="2022-11" db="EMBL/GenBank/DDBJ databases">
        <authorList>
            <person name="Scott C."/>
            <person name="Bruce N."/>
        </authorList>
    </citation>
    <scope>NUCLEOTIDE SEQUENCE</scope>
</reference>
<gene>
    <name evidence="1" type="ORF">PPNO1_LOCUS7584</name>
</gene>
<comment type="caution">
    <text evidence="1">The sequence shown here is derived from an EMBL/GenBank/DDBJ whole genome shotgun (WGS) entry which is preliminary data.</text>
</comment>
<proteinExistence type="predicted"/>
<keyword evidence="2" id="KW-1185">Reference proteome</keyword>
<organism evidence="1 2">
    <name type="scientific">Parascedosporium putredinis</name>
    <dbReference type="NCBI Taxonomy" id="1442378"/>
    <lineage>
        <taxon>Eukaryota</taxon>
        <taxon>Fungi</taxon>
        <taxon>Dikarya</taxon>
        <taxon>Ascomycota</taxon>
        <taxon>Pezizomycotina</taxon>
        <taxon>Sordariomycetes</taxon>
        <taxon>Hypocreomycetidae</taxon>
        <taxon>Microascales</taxon>
        <taxon>Microascaceae</taxon>
        <taxon>Parascedosporium</taxon>
    </lineage>
</organism>
<dbReference type="OrthoDB" id="241990at2759"/>
<sequence>MSVLQSEDLVSYQLRSSYLDDIADGVGERLITLNDGFLNSAAYKAAGWRTNHALSKRTHSSHTHRHCVRIFPSTALSPAHLGG</sequence>
<evidence type="ECO:0000313" key="1">
    <source>
        <dbReference type="EMBL" id="CAI4217988.1"/>
    </source>
</evidence>
<evidence type="ECO:0000313" key="2">
    <source>
        <dbReference type="Proteomes" id="UP000838763"/>
    </source>
</evidence>
<dbReference type="Proteomes" id="UP000838763">
    <property type="component" value="Unassembled WGS sequence"/>
</dbReference>